<evidence type="ECO:0000256" key="4">
    <source>
        <dbReference type="ARBA" id="ARBA00017272"/>
    </source>
</evidence>
<evidence type="ECO:0000259" key="12">
    <source>
        <dbReference type="Pfam" id="PF01227"/>
    </source>
</evidence>
<dbReference type="PROSITE" id="PS00860">
    <property type="entry name" value="GTP_CYCLOHYDROL_1_2"/>
    <property type="match status" value="1"/>
</dbReference>
<comment type="pathway">
    <text evidence="1">Cofactor biosynthesis; 7,8-dihydroneopterin triphosphate biosynthesis; 7,8-dihydroneopterin triphosphate from GTP: step 1/1.</text>
</comment>
<dbReference type="NCBIfam" id="NF006826">
    <property type="entry name" value="PRK09347.1-3"/>
    <property type="match status" value="1"/>
</dbReference>
<dbReference type="NCBIfam" id="TIGR00063">
    <property type="entry name" value="folE"/>
    <property type="match status" value="1"/>
</dbReference>
<dbReference type="HAMAP" id="MF_00223">
    <property type="entry name" value="FolE"/>
    <property type="match status" value="1"/>
</dbReference>
<feature type="non-terminal residue" evidence="13">
    <location>
        <position position="1"/>
    </location>
</feature>
<evidence type="ECO:0000256" key="6">
    <source>
        <dbReference type="ARBA" id="ARBA00022741"/>
    </source>
</evidence>
<comment type="function">
    <text evidence="11">GTP cyclohydrolase 1 is the first enzyme in the biosynthetic pathway leading to folic acid.</text>
</comment>
<keyword evidence="6" id="KW-0547">Nucleotide-binding</keyword>
<keyword evidence="8" id="KW-0289">Folate biosynthesis</keyword>
<dbReference type="GeneID" id="28757837"/>
<evidence type="ECO:0000256" key="2">
    <source>
        <dbReference type="ARBA" id="ARBA00008085"/>
    </source>
</evidence>
<evidence type="ECO:0000256" key="1">
    <source>
        <dbReference type="ARBA" id="ARBA00005080"/>
    </source>
</evidence>
<dbReference type="GO" id="GO:0046656">
    <property type="term" value="P:folic acid biosynthetic process"/>
    <property type="evidence" value="ECO:0007669"/>
    <property type="project" value="UniProtKB-KW"/>
</dbReference>
<dbReference type="EMBL" id="KV441552">
    <property type="protein sequence ID" value="OAG06156.1"/>
    <property type="molecule type" value="Genomic_DNA"/>
</dbReference>
<dbReference type="SUPFAM" id="SSF55620">
    <property type="entry name" value="Tetrahydrobiopterin biosynthesis enzymes-like"/>
    <property type="match status" value="1"/>
</dbReference>
<keyword evidence="14" id="KW-1185">Reference proteome</keyword>
<evidence type="ECO:0000256" key="9">
    <source>
        <dbReference type="ARBA" id="ARBA00023134"/>
    </source>
</evidence>
<dbReference type="OrthoDB" id="4966at2759"/>
<evidence type="ECO:0000256" key="11">
    <source>
        <dbReference type="ARBA" id="ARBA00055676"/>
    </source>
</evidence>
<dbReference type="FunFam" id="1.10.286.10:FF:000003">
    <property type="entry name" value="GTP cyclohydrolase 1"/>
    <property type="match status" value="1"/>
</dbReference>
<dbReference type="STRING" id="1460663.A0A177CFN3"/>
<dbReference type="GO" id="GO:0046654">
    <property type="term" value="P:tetrahydrofolate biosynthetic process"/>
    <property type="evidence" value="ECO:0007669"/>
    <property type="project" value="InterPro"/>
</dbReference>
<dbReference type="GO" id="GO:0006729">
    <property type="term" value="P:tetrahydrobiopterin biosynthetic process"/>
    <property type="evidence" value="ECO:0007669"/>
    <property type="project" value="TreeGrafter"/>
</dbReference>
<dbReference type="InterPro" id="IPR043133">
    <property type="entry name" value="GTP-CH-I_C/QueF"/>
</dbReference>
<evidence type="ECO:0000256" key="3">
    <source>
        <dbReference type="ARBA" id="ARBA00012715"/>
    </source>
</evidence>
<keyword evidence="9" id="KW-0342">GTP-binding</keyword>
<dbReference type="InParanoid" id="A0A177CFN3"/>
<dbReference type="EC" id="3.5.4.16" evidence="3"/>
<dbReference type="PANTHER" id="PTHR11109">
    <property type="entry name" value="GTP CYCLOHYDROLASE I"/>
    <property type="match status" value="1"/>
</dbReference>
<gene>
    <name evidence="13" type="ORF">CC84DRAFT_1090361</name>
</gene>
<evidence type="ECO:0000256" key="8">
    <source>
        <dbReference type="ARBA" id="ARBA00022909"/>
    </source>
</evidence>
<keyword evidence="7 13" id="KW-0378">Hydrolase</keyword>
<evidence type="ECO:0000256" key="5">
    <source>
        <dbReference type="ARBA" id="ARBA00022533"/>
    </source>
</evidence>
<dbReference type="InterPro" id="IPR020602">
    <property type="entry name" value="GTP_CycHdrlase_I_dom"/>
</dbReference>
<dbReference type="GO" id="GO:0005737">
    <property type="term" value="C:cytoplasm"/>
    <property type="evidence" value="ECO:0007669"/>
    <property type="project" value="TreeGrafter"/>
</dbReference>
<dbReference type="AlphaFoldDB" id="A0A177CFN3"/>
<evidence type="ECO:0000256" key="7">
    <source>
        <dbReference type="ARBA" id="ARBA00022801"/>
    </source>
</evidence>
<dbReference type="Pfam" id="PF01227">
    <property type="entry name" value="GTP_cyclohydroI"/>
    <property type="match status" value="1"/>
</dbReference>
<dbReference type="RefSeq" id="XP_018036521.1">
    <property type="nucleotide sequence ID" value="XM_018174351.1"/>
</dbReference>
<proteinExistence type="inferred from homology"/>
<dbReference type="GO" id="GO:0008270">
    <property type="term" value="F:zinc ion binding"/>
    <property type="evidence" value="ECO:0007669"/>
    <property type="project" value="TreeGrafter"/>
</dbReference>
<evidence type="ECO:0000313" key="13">
    <source>
        <dbReference type="EMBL" id="OAG06156.1"/>
    </source>
</evidence>
<dbReference type="FunFam" id="3.30.1130.10:FF:000012">
    <property type="entry name" value="GTP cyclohydrolase 1"/>
    <property type="match status" value="1"/>
</dbReference>
<dbReference type="Gene3D" id="1.10.286.10">
    <property type="match status" value="1"/>
</dbReference>
<protein>
    <recommendedName>
        <fullName evidence="4">GTP cyclohydrolase 1</fullName>
        <ecNumber evidence="3">3.5.4.16</ecNumber>
    </recommendedName>
    <alternativeName>
        <fullName evidence="10">GTP cyclohydrolase I</fullName>
    </alternativeName>
</protein>
<dbReference type="CDD" id="cd00642">
    <property type="entry name" value="GTP_cyclohydro1"/>
    <property type="match status" value="1"/>
</dbReference>
<dbReference type="Proteomes" id="UP000077069">
    <property type="component" value="Unassembled WGS sequence"/>
</dbReference>
<keyword evidence="5" id="KW-0021">Allosteric enzyme</keyword>
<dbReference type="GO" id="GO:0003934">
    <property type="term" value="F:GTP cyclohydrolase I activity"/>
    <property type="evidence" value="ECO:0007669"/>
    <property type="project" value="UniProtKB-EC"/>
</dbReference>
<dbReference type="InterPro" id="IPR043134">
    <property type="entry name" value="GTP-CH-I_N"/>
</dbReference>
<sequence>TQKNSKSAEIASEKKLARLCGAVRTILECIGEDPSRDGLLDTPTRYAQALLFFTKGNDDVLANIVNNAVFKEDHDELVLVKNIEIFSMCEHHLVPFTGKMHIGYIPSGGRVIGLSKLARIADMFSRRLQIQERLTKQVALAISEILQPEGVAVIVECSHLCMAMRGVQKTSATTTTNCMLGSLSSDATMGRTFLELVKL</sequence>
<evidence type="ECO:0000313" key="14">
    <source>
        <dbReference type="Proteomes" id="UP000077069"/>
    </source>
</evidence>
<dbReference type="PANTHER" id="PTHR11109:SF7">
    <property type="entry name" value="GTP CYCLOHYDROLASE 1"/>
    <property type="match status" value="1"/>
</dbReference>
<dbReference type="NCBIfam" id="NF006825">
    <property type="entry name" value="PRK09347.1-2"/>
    <property type="match status" value="1"/>
</dbReference>
<dbReference type="InterPro" id="IPR001474">
    <property type="entry name" value="GTP_CycHdrlase_I"/>
</dbReference>
<dbReference type="InterPro" id="IPR018234">
    <property type="entry name" value="GTP_CycHdrlase_I_CS"/>
</dbReference>
<comment type="similarity">
    <text evidence="2">Belongs to the GTP cyclohydrolase I family.</text>
</comment>
<dbReference type="Gene3D" id="3.30.1130.10">
    <property type="match status" value="1"/>
</dbReference>
<dbReference type="PROSITE" id="PS00859">
    <property type="entry name" value="GTP_CYCLOHYDROL_1_1"/>
    <property type="match status" value="1"/>
</dbReference>
<feature type="domain" description="GTP cyclohydrolase I" evidence="12">
    <location>
        <begin position="22"/>
        <end position="197"/>
    </location>
</feature>
<evidence type="ECO:0000256" key="10">
    <source>
        <dbReference type="ARBA" id="ARBA00030854"/>
    </source>
</evidence>
<dbReference type="GO" id="GO:0005525">
    <property type="term" value="F:GTP binding"/>
    <property type="evidence" value="ECO:0007669"/>
    <property type="project" value="UniProtKB-KW"/>
</dbReference>
<reference evidence="13 14" key="1">
    <citation type="submission" date="2016-05" db="EMBL/GenBank/DDBJ databases">
        <title>Comparative analysis of secretome profiles of manganese(II)-oxidizing ascomycete fungi.</title>
        <authorList>
            <consortium name="DOE Joint Genome Institute"/>
            <person name="Zeiner C.A."/>
            <person name="Purvine S.O."/>
            <person name="Zink E.M."/>
            <person name="Wu S."/>
            <person name="Pasa-Tolic L."/>
            <person name="Chaput D.L."/>
            <person name="Haridas S."/>
            <person name="Grigoriev I.V."/>
            <person name="Santelli C.M."/>
            <person name="Hansel C.M."/>
        </authorList>
    </citation>
    <scope>NUCLEOTIDE SEQUENCE [LARGE SCALE GENOMIC DNA]</scope>
    <source>
        <strain evidence="13 14">AP3s5-JAC2a</strain>
    </source>
</reference>
<accession>A0A177CFN3</accession>
<dbReference type="UniPathway" id="UPA00848">
    <property type="reaction ID" value="UER00151"/>
</dbReference>
<organism evidence="13 14">
    <name type="scientific">Paraphaeosphaeria sporulosa</name>
    <dbReference type="NCBI Taxonomy" id="1460663"/>
    <lineage>
        <taxon>Eukaryota</taxon>
        <taxon>Fungi</taxon>
        <taxon>Dikarya</taxon>
        <taxon>Ascomycota</taxon>
        <taxon>Pezizomycotina</taxon>
        <taxon>Dothideomycetes</taxon>
        <taxon>Pleosporomycetidae</taxon>
        <taxon>Pleosporales</taxon>
        <taxon>Massarineae</taxon>
        <taxon>Didymosphaeriaceae</taxon>
        <taxon>Paraphaeosphaeria</taxon>
    </lineage>
</organism>
<name>A0A177CFN3_9PLEO</name>